<name>A0A1A9WX94_9MUSC</name>
<evidence type="ECO:0000313" key="3">
    <source>
        <dbReference type="Proteomes" id="UP000091820"/>
    </source>
</evidence>
<keyword evidence="1" id="KW-0472">Membrane</keyword>
<proteinExistence type="predicted"/>
<dbReference type="VEuPathDB" id="VectorBase:GBRI035772"/>
<keyword evidence="3" id="KW-1185">Reference proteome</keyword>
<evidence type="ECO:0000313" key="2">
    <source>
        <dbReference type="EnsemblMetazoa" id="GBRI035772-PA"/>
    </source>
</evidence>
<accession>A0A1A9WX94</accession>
<reference evidence="3" key="1">
    <citation type="submission" date="2014-03" db="EMBL/GenBank/DDBJ databases">
        <authorList>
            <person name="Aksoy S."/>
            <person name="Warren W."/>
            <person name="Wilson R.K."/>
        </authorList>
    </citation>
    <scope>NUCLEOTIDE SEQUENCE [LARGE SCALE GENOMIC DNA]</scope>
    <source>
        <strain evidence="3">IAEA</strain>
    </source>
</reference>
<dbReference type="EnsemblMetazoa" id="GBRI035772-RA">
    <property type="protein sequence ID" value="GBRI035772-PA"/>
    <property type="gene ID" value="GBRI035772"/>
</dbReference>
<dbReference type="AlphaFoldDB" id="A0A1A9WX94"/>
<reference evidence="2" key="2">
    <citation type="submission" date="2020-05" db="UniProtKB">
        <authorList>
            <consortium name="EnsemblMetazoa"/>
        </authorList>
    </citation>
    <scope>IDENTIFICATION</scope>
    <source>
        <strain evidence="2">IAEA</strain>
    </source>
</reference>
<evidence type="ECO:0000256" key="1">
    <source>
        <dbReference type="SAM" id="Phobius"/>
    </source>
</evidence>
<protein>
    <submittedName>
        <fullName evidence="2">Uncharacterized protein</fullName>
    </submittedName>
</protein>
<keyword evidence="1" id="KW-1133">Transmembrane helix</keyword>
<organism evidence="2 3">
    <name type="scientific">Glossina brevipalpis</name>
    <dbReference type="NCBI Taxonomy" id="37001"/>
    <lineage>
        <taxon>Eukaryota</taxon>
        <taxon>Metazoa</taxon>
        <taxon>Ecdysozoa</taxon>
        <taxon>Arthropoda</taxon>
        <taxon>Hexapoda</taxon>
        <taxon>Insecta</taxon>
        <taxon>Pterygota</taxon>
        <taxon>Neoptera</taxon>
        <taxon>Endopterygota</taxon>
        <taxon>Diptera</taxon>
        <taxon>Brachycera</taxon>
        <taxon>Muscomorpha</taxon>
        <taxon>Hippoboscoidea</taxon>
        <taxon>Glossinidae</taxon>
        <taxon>Glossina</taxon>
    </lineage>
</organism>
<feature type="transmembrane region" description="Helical" evidence="1">
    <location>
        <begin position="101"/>
        <end position="123"/>
    </location>
</feature>
<dbReference type="Proteomes" id="UP000091820">
    <property type="component" value="Unassembled WGS sequence"/>
</dbReference>
<keyword evidence="1" id="KW-0812">Transmembrane</keyword>
<sequence length="148" mass="17218">MELFIIKEDAIICEEILKDFPQSTLLLYQTTNVSLRWYEINCFDNFVSKKIVNNKRNYEQWHRLLITNSVLCERELTLAQAKLGRLVMRSQYYFCITRHRYCLCLIIVAIFNASSTITIYYPAVCYVASGASSYRCVITAQDSTVAKV</sequence>